<keyword evidence="2" id="KW-1185">Reference proteome</keyword>
<proteinExistence type="predicted"/>
<comment type="caution">
    <text evidence="1">The sequence shown here is derived from an EMBL/GenBank/DDBJ whole genome shotgun (WGS) entry which is preliminary data.</text>
</comment>
<dbReference type="PATRIC" id="fig|1341683.3.peg.999"/>
<sequence>MYSKNNILLPTKSAYSLEEACKELNLFFNRDDIDIEYVLDLVHQGHIWLHAKFSKDNDLFALPIEWELDQKFDNKDEQAIAEIIFFNKMLTYQNIYNGMGDYDLFLKLSINSAFDFLNNKNFTTPIIVDIYDPCERFYLFENYLKPDSSHNIELKVIPENFNRNDFLNTVLINHSTREYIKKILGLKFTMKFLMELNLLIDTMNFQKF</sequence>
<dbReference type="RefSeq" id="WP_004901060.1">
    <property type="nucleotide sequence ID" value="NZ_BBTI01000008.1"/>
</dbReference>
<protein>
    <submittedName>
        <fullName evidence="1">Uncharacterized protein</fullName>
    </submittedName>
</protein>
<gene>
    <name evidence="1" type="ORF">P255_01010</name>
</gene>
<name>V2UTE5_9GAMM</name>
<organism evidence="1 2">
    <name type="scientific">Acinetobacter brisouii CIP 110357</name>
    <dbReference type="NCBI Taxonomy" id="1341683"/>
    <lineage>
        <taxon>Bacteria</taxon>
        <taxon>Pseudomonadati</taxon>
        <taxon>Pseudomonadota</taxon>
        <taxon>Gammaproteobacteria</taxon>
        <taxon>Moraxellales</taxon>
        <taxon>Moraxellaceae</taxon>
        <taxon>Acinetobacter</taxon>
    </lineage>
</organism>
<dbReference type="Proteomes" id="UP000018418">
    <property type="component" value="Unassembled WGS sequence"/>
</dbReference>
<evidence type="ECO:0000313" key="2">
    <source>
        <dbReference type="Proteomes" id="UP000018418"/>
    </source>
</evidence>
<reference evidence="1 2" key="1">
    <citation type="submission" date="2013-10" db="EMBL/GenBank/DDBJ databases">
        <title>The Genome Sequence of Acinetobacter brisouii CIP 110357.</title>
        <authorList>
            <consortium name="The Broad Institute Genomics Platform"/>
            <consortium name="The Broad Institute Genome Sequencing Center for Infectious Disease"/>
            <person name="Cerqueira G."/>
            <person name="Feldgarden M."/>
            <person name="Courvalin P."/>
            <person name="Grillot-Courvalin C."/>
            <person name="Clermont D."/>
            <person name="Rocha E."/>
            <person name="Yoon E.-J."/>
            <person name="Nemec A."/>
            <person name="Young S.K."/>
            <person name="Zeng Q."/>
            <person name="Gargeya S."/>
            <person name="Fitzgerald M."/>
            <person name="Abouelleil A."/>
            <person name="Alvarado L."/>
            <person name="Berlin A.M."/>
            <person name="Chapman S.B."/>
            <person name="Gainer-Dewar J."/>
            <person name="Goldberg J."/>
            <person name="Gnerre S."/>
            <person name="Griggs A."/>
            <person name="Gujja S."/>
            <person name="Hansen M."/>
            <person name="Howarth C."/>
            <person name="Imamovic A."/>
            <person name="Ireland A."/>
            <person name="Larimer J."/>
            <person name="McCowan C."/>
            <person name="Murphy C."/>
            <person name="Pearson M."/>
            <person name="Poon T.W."/>
            <person name="Priest M."/>
            <person name="Roberts A."/>
            <person name="Saif S."/>
            <person name="Shea T."/>
            <person name="Sykes S."/>
            <person name="Wortman J."/>
            <person name="Nusbaum C."/>
            <person name="Birren B."/>
        </authorList>
    </citation>
    <scope>NUCLEOTIDE SEQUENCE [LARGE SCALE GENOMIC DNA]</scope>
    <source>
        <strain evidence="1 2">CIP 110357</strain>
    </source>
</reference>
<evidence type="ECO:0000313" key="1">
    <source>
        <dbReference type="EMBL" id="ESK51915.1"/>
    </source>
</evidence>
<accession>V2UTE5</accession>
<dbReference type="HOGENOM" id="CLU_1318623_0_0_6"/>
<dbReference type="EMBL" id="AYEU01000004">
    <property type="protein sequence ID" value="ESK51915.1"/>
    <property type="molecule type" value="Genomic_DNA"/>
</dbReference>
<dbReference type="AlphaFoldDB" id="V2UTE5"/>